<feature type="domain" description="FAD-binding" evidence="5">
    <location>
        <begin position="9"/>
        <end position="336"/>
    </location>
</feature>
<proteinExistence type="predicted"/>
<evidence type="ECO:0000313" key="7">
    <source>
        <dbReference type="Proteomes" id="UP000053095"/>
    </source>
</evidence>
<dbReference type="Proteomes" id="UP000053095">
    <property type="component" value="Unassembled WGS sequence"/>
</dbReference>
<sequence length="500" mass="55521">MSGSPTKTVDVTIIGAGPTGLASAVLARQLGLTVCIVDQGDEPLKVGRADALNSRTQDYFDMLGILPSLQELGLKCNTSSTFANGEFISRQSHWWTSLKHTTYPNFLMLGQPVIMQHLAKILDTPVIYKSQLQDLIETEDKVTAVLDNMIIESKYVIGADGARSKTRQILKIPFEGTKPEMVWAVLDTFLDTDFPLCPEIITFQVDGQARVSWIPRERGLARFYILLDDEITQENSEKEIRKFLAPYRVDFPKTEWFSTFEIKERLARSYFSPGGRIVLAGDAAHVHAVNGGQGLNTGISDAFALVWRLYLGTKGYESLIKTYELERRHIAADVLSVAAKLVRSTLRTATEYVEIVEKNAAYITGGGIKYLRDTKTVSGADADPFVPGYRCPDLTLTRGDGSTVRLYQVLKYSSFTVLRVNNAEVKIPEAAVPFSDVWNLVIDDKAANDHTEKQDETSKKLSYNGTPLPEWVHGVVIRPDAYVGYVGEDAGQYLSGIFQN</sequence>
<keyword evidence="2" id="KW-0285">Flavoprotein</keyword>
<keyword evidence="4" id="KW-0560">Oxidoreductase</keyword>
<dbReference type="SUPFAM" id="SSF54373">
    <property type="entry name" value="FAD-linked reductases, C-terminal domain"/>
    <property type="match status" value="1"/>
</dbReference>
<name>A0A510NWM1_TALPI</name>
<dbReference type="Gene3D" id="3.50.50.60">
    <property type="entry name" value="FAD/NAD(P)-binding domain"/>
    <property type="match status" value="1"/>
</dbReference>
<organism evidence="6 7">
    <name type="scientific">Talaromyces pinophilus</name>
    <name type="common">Penicillium pinophilum</name>
    <dbReference type="NCBI Taxonomy" id="128442"/>
    <lineage>
        <taxon>Eukaryota</taxon>
        <taxon>Fungi</taxon>
        <taxon>Dikarya</taxon>
        <taxon>Ascomycota</taxon>
        <taxon>Pezizomycotina</taxon>
        <taxon>Eurotiomycetes</taxon>
        <taxon>Eurotiomycetidae</taxon>
        <taxon>Eurotiales</taxon>
        <taxon>Trichocomaceae</taxon>
        <taxon>Talaromyces</taxon>
        <taxon>Talaromyces sect. Talaromyces</taxon>
    </lineage>
</organism>
<dbReference type="Gene3D" id="3.40.30.120">
    <property type="match status" value="1"/>
</dbReference>
<dbReference type="EMBL" id="DF933814">
    <property type="protein sequence ID" value="GAM36473.1"/>
    <property type="molecule type" value="Genomic_DNA"/>
</dbReference>
<evidence type="ECO:0000256" key="3">
    <source>
        <dbReference type="ARBA" id="ARBA00022827"/>
    </source>
</evidence>
<comment type="cofactor">
    <cofactor evidence="1">
        <name>FAD</name>
        <dbReference type="ChEBI" id="CHEBI:57692"/>
    </cofactor>
</comment>
<evidence type="ECO:0000313" key="6">
    <source>
        <dbReference type="EMBL" id="GAM36473.1"/>
    </source>
</evidence>
<dbReference type="PANTHER" id="PTHR43004:SF19">
    <property type="entry name" value="BINDING MONOOXYGENASE, PUTATIVE (JCVI)-RELATED"/>
    <property type="match status" value="1"/>
</dbReference>
<gene>
    <name evidence="6" type="ORF">TCE0_018f05596</name>
</gene>
<dbReference type="GO" id="GO:0071949">
    <property type="term" value="F:FAD binding"/>
    <property type="evidence" value="ECO:0007669"/>
    <property type="project" value="InterPro"/>
</dbReference>
<dbReference type="GO" id="GO:0016709">
    <property type="term" value="F:oxidoreductase activity, acting on paired donors, with incorporation or reduction of molecular oxygen, NAD(P)H as one donor, and incorporation of one atom of oxygen"/>
    <property type="evidence" value="ECO:0007669"/>
    <property type="project" value="UniProtKB-ARBA"/>
</dbReference>
<dbReference type="InterPro" id="IPR050641">
    <property type="entry name" value="RIFMO-like"/>
</dbReference>
<evidence type="ECO:0000256" key="2">
    <source>
        <dbReference type="ARBA" id="ARBA00022630"/>
    </source>
</evidence>
<dbReference type="AlphaFoldDB" id="A0A510NWM1"/>
<dbReference type="Pfam" id="PF01494">
    <property type="entry name" value="FAD_binding_3"/>
    <property type="match status" value="1"/>
</dbReference>
<reference evidence="7" key="1">
    <citation type="journal article" date="2015" name="Genome Announc.">
        <title>Draft genome sequence of Talaromyces cellulolyticus strain Y-94, a source of lignocellulosic biomass-degrading enzymes.</title>
        <authorList>
            <person name="Fujii T."/>
            <person name="Koike H."/>
            <person name="Sawayama S."/>
            <person name="Yano S."/>
            <person name="Inoue H."/>
        </authorList>
    </citation>
    <scope>NUCLEOTIDE SEQUENCE [LARGE SCALE GENOMIC DNA]</scope>
    <source>
        <strain evidence="7">Y-94</strain>
    </source>
</reference>
<keyword evidence="7" id="KW-1185">Reference proteome</keyword>
<accession>A0A510NWM1</accession>
<protein>
    <recommendedName>
        <fullName evidence="5">FAD-binding domain-containing protein</fullName>
    </recommendedName>
</protein>
<dbReference type="InterPro" id="IPR002938">
    <property type="entry name" value="FAD-bd"/>
</dbReference>
<dbReference type="SUPFAM" id="SSF51905">
    <property type="entry name" value="FAD/NAD(P)-binding domain"/>
    <property type="match status" value="1"/>
</dbReference>
<evidence type="ECO:0000259" key="5">
    <source>
        <dbReference type="Pfam" id="PF01494"/>
    </source>
</evidence>
<dbReference type="PANTHER" id="PTHR43004">
    <property type="entry name" value="TRK SYSTEM POTASSIUM UPTAKE PROTEIN"/>
    <property type="match status" value="1"/>
</dbReference>
<dbReference type="InterPro" id="IPR036188">
    <property type="entry name" value="FAD/NAD-bd_sf"/>
</dbReference>
<dbReference type="PRINTS" id="PR00420">
    <property type="entry name" value="RNGMNOXGNASE"/>
</dbReference>
<keyword evidence="3" id="KW-0274">FAD</keyword>
<dbReference type="Gene3D" id="3.30.9.10">
    <property type="entry name" value="D-Amino Acid Oxidase, subunit A, domain 2"/>
    <property type="match status" value="1"/>
</dbReference>
<evidence type="ECO:0000256" key="1">
    <source>
        <dbReference type="ARBA" id="ARBA00001974"/>
    </source>
</evidence>
<evidence type="ECO:0000256" key="4">
    <source>
        <dbReference type="ARBA" id="ARBA00023002"/>
    </source>
</evidence>